<dbReference type="InterPro" id="IPR011006">
    <property type="entry name" value="CheY-like_superfamily"/>
</dbReference>
<dbReference type="InterPro" id="IPR039420">
    <property type="entry name" value="WalR-like"/>
</dbReference>
<comment type="caution">
    <text evidence="8">The sequence shown here is derived from an EMBL/GenBank/DDBJ whole genome shotgun (WGS) entry which is preliminary data.</text>
</comment>
<dbReference type="Gene3D" id="6.10.250.690">
    <property type="match status" value="1"/>
</dbReference>
<dbReference type="GO" id="GO:0032993">
    <property type="term" value="C:protein-DNA complex"/>
    <property type="evidence" value="ECO:0007669"/>
    <property type="project" value="TreeGrafter"/>
</dbReference>
<dbReference type="CDD" id="cd00383">
    <property type="entry name" value="trans_reg_C"/>
    <property type="match status" value="1"/>
</dbReference>
<evidence type="ECO:0000256" key="5">
    <source>
        <dbReference type="PROSITE-ProRule" id="PRU01091"/>
    </source>
</evidence>
<keyword evidence="9" id="KW-1185">Reference proteome</keyword>
<dbReference type="InterPro" id="IPR016032">
    <property type="entry name" value="Sig_transdc_resp-reg_C-effctor"/>
</dbReference>
<evidence type="ECO:0000256" key="3">
    <source>
        <dbReference type="ARBA" id="ARBA00023125"/>
    </source>
</evidence>
<feature type="DNA-binding region" description="OmpR/PhoB-type" evidence="5">
    <location>
        <begin position="131"/>
        <end position="231"/>
    </location>
</feature>
<dbReference type="SUPFAM" id="SSF46894">
    <property type="entry name" value="C-terminal effector domain of the bipartite response regulators"/>
    <property type="match status" value="1"/>
</dbReference>
<keyword evidence="3 5" id="KW-0238">DNA-binding</keyword>
<dbReference type="PROSITE" id="PS51755">
    <property type="entry name" value="OMPR_PHOB"/>
    <property type="match status" value="1"/>
</dbReference>
<gene>
    <name evidence="8" type="ORF">GCM10011320_48250</name>
</gene>
<dbReference type="Pfam" id="PF00486">
    <property type="entry name" value="Trans_reg_C"/>
    <property type="match status" value="1"/>
</dbReference>
<feature type="domain" description="OmpR/PhoB-type" evidence="7">
    <location>
        <begin position="131"/>
        <end position="231"/>
    </location>
</feature>
<keyword evidence="1 4" id="KW-0597">Phosphoprotein</keyword>
<evidence type="ECO:0000256" key="4">
    <source>
        <dbReference type="PROSITE-ProRule" id="PRU00169"/>
    </source>
</evidence>
<reference evidence="8" key="1">
    <citation type="journal article" date="2014" name="Int. J. Syst. Evol. Microbiol.">
        <title>Complete genome sequence of Corynebacterium casei LMG S-19264T (=DSM 44701T), isolated from a smear-ripened cheese.</title>
        <authorList>
            <consortium name="US DOE Joint Genome Institute (JGI-PGF)"/>
            <person name="Walter F."/>
            <person name="Albersmeier A."/>
            <person name="Kalinowski J."/>
            <person name="Ruckert C."/>
        </authorList>
    </citation>
    <scope>NUCLEOTIDE SEQUENCE</scope>
    <source>
        <strain evidence="8">CGMCC 1.3617</strain>
    </source>
</reference>
<reference evidence="8" key="2">
    <citation type="submission" date="2020-09" db="EMBL/GenBank/DDBJ databases">
        <authorList>
            <person name="Sun Q."/>
            <person name="Zhou Y."/>
        </authorList>
    </citation>
    <scope>NUCLEOTIDE SEQUENCE</scope>
    <source>
        <strain evidence="8">CGMCC 1.3617</strain>
    </source>
</reference>
<dbReference type="Gene3D" id="1.10.10.10">
    <property type="entry name" value="Winged helix-like DNA-binding domain superfamily/Winged helix DNA-binding domain"/>
    <property type="match status" value="1"/>
</dbReference>
<dbReference type="Pfam" id="PF00072">
    <property type="entry name" value="Response_reg"/>
    <property type="match status" value="1"/>
</dbReference>
<dbReference type="Gene3D" id="3.40.50.2300">
    <property type="match status" value="1"/>
</dbReference>
<dbReference type="SUPFAM" id="SSF52172">
    <property type="entry name" value="CheY-like"/>
    <property type="match status" value="1"/>
</dbReference>
<dbReference type="PANTHER" id="PTHR48111">
    <property type="entry name" value="REGULATOR OF RPOS"/>
    <property type="match status" value="1"/>
</dbReference>
<dbReference type="AlphaFoldDB" id="A0A917NXH6"/>
<sequence>MAGPRPVLIVEDDAALAATLTDQLALDAEFEPSVVGRLSEAEALLATPGVHFDLVLLDLTLPDGDGREFCIRARRGGFRMPIIMLTGSDSEADIVSGLDAGANDYIAKPFRLAELLARIRVQLRVYDSSEDAIFQVGPYLFRPAAKQLHDPANGKRLRLTEKEAAILKYLYRAGGKPVPRQILLNEVWGYNSNVTTHTLETHIYRLRQKIEPNPAETRILVTETGGYRLELAPPAEGA</sequence>
<evidence type="ECO:0000313" key="9">
    <source>
        <dbReference type="Proteomes" id="UP000661507"/>
    </source>
</evidence>
<dbReference type="PANTHER" id="PTHR48111:SF40">
    <property type="entry name" value="PHOSPHATE REGULON TRANSCRIPTIONAL REGULATORY PROTEIN PHOB"/>
    <property type="match status" value="1"/>
</dbReference>
<dbReference type="SMART" id="SM00862">
    <property type="entry name" value="Trans_reg_C"/>
    <property type="match status" value="1"/>
</dbReference>
<evidence type="ECO:0000256" key="1">
    <source>
        <dbReference type="ARBA" id="ARBA00022553"/>
    </source>
</evidence>
<dbReference type="InterPro" id="IPR036388">
    <property type="entry name" value="WH-like_DNA-bd_sf"/>
</dbReference>
<protein>
    <submittedName>
        <fullName evidence="8">DNA-binding response regulator</fullName>
    </submittedName>
</protein>
<dbReference type="EMBL" id="BMKW01000013">
    <property type="protein sequence ID" value="GGJ34807.1"/>
    <property type="molecule type" value="Genomic_DNA"/>
</dbReference>
<keyword evidence="2" id="KW-0902">Two-component regulatory system</keyword>
<evidence type="ECO:0000256" key="2">
    <source>
        <dbReference type="ARBA" id="ARBA00023012"/>
    </source>
</evidence>
<dbReference type="InterPro" id="IPR001789">
    <property type="entry name" value="Sig_transdc_resp-reg_receiver"/>
</dbReference>
<dbReference type="PROSITE" id="PS50110">
    <property type="entry name" value="RESPONSE_REGULATORY"/>
    <property type="match status" value="1"/>
</dbReference>
<name>A0A917NXH6_9PROT</name>
<dbReference type="InterPro" id="IPR001867">
    <property type="entry name" value="OmpR/PhoB-type_DNA-bd"/>
</dbReference>
<organism evidence="8 9">
    <name type="scientific">Neoroseomonas lacus</name>
    <dbReference type="NCBI Taxonomy" id="287609"/>
    <lineage>
        <taxon>Bacteria</taxon>
        <taxon>Pseudomonadati</taxon>
        <taxon>Pseudomonadota</taxon>
        <taxon>Alphaproteobacteria</taxon>
        <taxon>Acetobacterales</taxon>
        <taxon>Acetobacteraceae</taxon>
        <taxon>Neoroseomonas</taxon>
    </lineage>
</organism>
<evidence type="ECO:0000259" key="6">
    <source>
        <dbReference type="PROSITE" id="PS50110"/>
    </source>
</evidence>
<dbReference type="GO" id="GO:0000156">
    <property type="term" value="F:phosphorelay response regulator activity"/>
    <property type="evidence" value="ECO:0007669"/>
    <property type="project" value="TreeGrafter"/>
</dbReference>
<dbReference type="RefSeq" id="WP_188971600.1">
    <property type="nucleotide sequence ID" value="NZ_BMKW01000013.1"/>
</dbReference>
<dbReference type="SMART" id="SM00448">
    <property type="entry name" value="REC"/>
    <property type="match status" value="1"/>
</dbReference>
<accession>A0A917NXH6</accession>
<evidence type="ECO:0000259" key="7">
    <source>
        <dbReference type="PROSITE" id="PS51755"/>
    </source>
</evidence>
<evidence type="ECO:0000313" key="8">
    <source>
        <dbReference type="EMBL" id="GGJ34807.1"/>
    </source>
</evidence>
<dbReference type="GO" id="GO:0006355">
    <property type="term" value="P:regulation of DNA-templated transcription"/>
    <property type="evidence" value="ECO:0007669"/>
    <property type="project" value="InterPro"/>
</dbReference>
<feature type="domain" description="Response regulatory" evidence="6">
    <location>
        <begin position="6"/>
        <end position="123"/>
    </location>
</feature>
<proteinExistence type="predicted"/>
<dbReference type="Proteomes" id="UP000661507">
    <property type="component" value="Unassembled WGS sequence"/>
</dbReference>
<dbReference type="GO" id="GO:0005829">
    <property type="term" value="C:cytosol"/>
    <property type="evidence" value="ECO:0007669"/>
    <property type="project" value="TreeGrafter"/>
</dbReference>
<dbReference type="GO" id="GO:0000976">
    <property type="term" value="F:transcription cis-regulatory region binding"/>
    <property type="evidence" value="ECO:0007669"/>
    <property type="project" value="TreeGrafter"/>
</dbReference>
<feature type="modified residue" description="4-aspartylphosphate" evidence="4">
    <location>
        <position position="58"/>
    </location>
</feature>